<proteinExistence type="predicted"/>
<evidence type="ECO:0000256" key="1">
    <source>
        <dbReference type="SAM" id="MobiDB-lite"/>
    </source>
</evidence>
<dbReference type="Proteomes" id="UP000245771">
    <property type="component" value="Unassembled WGS sequence"/>
</dbReference>
<feature type="compositionally biased region" description="Basic residues" evidence="1">
    <location>
        <begin position="279"/>
        <end position="294"/>
    </location>
</feature>
<feature type="compositionally biased region" description="Low complexity" evidence="1">
    <location>
        <begin position="112"/>
        <end position="142"/>
    </location>
</feature>
<evidence type="ECO:0000313" key="3">
    <source>
        <dbReference type="EMBL" id="PWN38512.1"/>
    </source>
</evidence>
<organism evidence="3 4">
    <name type="scientific">Meira miltonrushii</name>
    <dbReference type="NCBI Taxonomy" id="1280837"/>
    <lineage>
        <taxon>Eukaryota</taxon>
        <taxon>Fungi</taxon>
        <taxon>Dikarya</taxon>
        <taxon>Basidiomycota</taxon>
        <taxon>Ustilaginomycotina</taxon>
        <taxon>Exobasidiomycetes</taxon>
        <taxon>Exobasidiales</taxon>
        <taxon>Brachybasidiaceae</taxon>
        <taxon>Meira</taxon>
    </lineage>
</organism>
<gene>
    <name evidence="3" type="ORF">FA14DRAFT_153835</name>
</gene>
<keyword evidence="2" id="KW-0732">Signal</keyword>
<accession>A0A316VLP3</accession>
<protein>
    <submittedName>
        <fullName evidence="3">Uncharacterized protein</fullName>
    </submittedName>
</protein>
<keyword evidence="4" id="KW-1185">Reference proteome</keyword>
<dbReference type="EMBL" id="KZ819602">
    <property type="protein sequence ID" value="PWN38512.1"/>
    <property type="molecule type" value="Genomic_DNA"/>
</dbReference>
<dbReference type="OrthoDB" id="10637030at2759"/>
<name>A0A316VLP3_9BASI</name>
<evidence type="ECO:0000256" key="2">
    <source>
        <dbReference type="SAM" id="SignalP"/>
    </source>
</evidence>
<sequence length="294" mass="32790">MSFRNPLFFSLCIGLCLCLPSLNGNRYHSADELVDLIQYKPLAKGRRDAQPLHLSDGAFASSAYGGRDWLRKRSTLARTLPEQDQKALKAADLFLSTDHISLEQAMKKYNVSNKSSSSSHGSTVYNPSPSGSSASSRTPDSSAHGESLKVRPFSQAVLHRGTSKRPAKYETKDQFIARHAESLMKQGHTERNAITMAKTKVDQRNHKKANNLATWRHLADTDPSLARQMSSRVPTRLGAADYIPLRAHQLHHWGKAKGMEEATKMAKAESQKEVERKAQSHLKLKALRNQKAKH</sequence>
<reference evidence="3 4" key="1">
    <citation type="journal article" date="2018" name="Mol. Biol. Evol.">
        <title>Broad Genomic Sampling Reveals a Smut Pathogenic Ancestry of the Fungal Clade Ustilaginomycotina.</title>
        <authorList>
            <person name="Kijpornyongpan T."/>
            <person name="Mondo S.J."/>
            <person name="Barry K."/>
            <person name="Sandor L."/>
            <person name="Lee J."/>
            <person name="Lipzen A."/>
            <person name="Pangilinan J."/>
            <person name="LaButti K."/>
            <person name="Hainaut M."/>
            <person name="Henrissat B."/>
            <person name="Grigoriev I.V."/>
            <person name="Spatafora J.W."/>
            <person name="Aime M.C."/>
        </authorList>
    </citation>
    <scope>NUCLEOTIDE SEQUENCE [LARGE SCALE GENOMIC DNA]</scope>
    <source>
        <strain evidence="3 4">MCA 3882</strain>
    </source>
</reference>
<feature type="region of interest" description="Disordered" evidence="1">
    <location>
        <begin position="112"/>
        <end position="171"/>
    </location>
</feature>
<feature type="signal peptide" evidence="2">
    <location>
        <begin position="1"/>
        <end position="18"/>
    </location>
</feature>
<feature type="chain" id="PRO_5016456285" evidence="2">
    <location>
        <begin position="19"/>
        <end position="294"/>
    </location>
</feature>
<dbReference type="RefSeq" id="XP_025358814.1">
    <property type="nucleotide sequence ID" value="XM_025497631.1"/>
</dbReference>
<dbReference type="GeneID" id="37019412"/>
<dbReference type="InParanoid" id="A0A316VLP3"/>
<feature type="compositionally biased region" description="Basic and acidic residues" evidence="1">
    <location>
        <begin position="258"/>
        <end position="278"/>
    </location>
</feature>
<evidence type="ECO:0000313" key="4">
    <source>
        <dbReference type="Proteomes" id="UP000245771"/>
    </source>
</evidence>
<dbReference type="AlphaFoldDB" id="A0A316VLP3"/>
<feature type="region of interest" description="Disordered" evidence="1">
    <location>
        <begin position="258"/>
        <end position="294"/>
    </location>
</feature>